<dbReference type="RefSeq" id="WP_138538756.1">
    <property type="nucleotide sequence ID" value="NZ_CP045429.1"/>
</dbReference>
<evidence type="ECO:0000313" key="2">
    <source>
        <dbReference type="Proteomes" id="UP000305729"/>
    </source>
</evidence>
<name>A0A5S3UUZ4_9GAMM</name>
<reference evidence="1 2" key="1">
    <citation type="submission" date="2019-10" db="EMBL/GenBank/DDBJ databases">
        <title>Pseudoalteromonas rubra S4059.</title>
        <authorList>
            <person name="Paulsen S."/>
            <person name="Wang X."/>
        </authorList>
    </citation>
    <scope>NUCLEOTIDE SEQUENCE [LARGE SCALE GENOMIC DNA]</scope>
    <source>
        <strain evidence="1 2">S4059</strain>
    </source>
</reference>
<protein>
    <submittedName>
        <fullName evidence="1">Uncharacterized protein</fullName>
    </submittedName>
</protein>
<sequence>MTVLSRFFFLTTLVFSHASLASIHLVENECSVALNTHSGAQSEHLLSQSALAPDPSLRFLGFDVIEKQGEPHLRARFAASDLEFVFFDIYSGERSLHCGAFFPERGQSQRQAWAADLPVREALARLQDSNPLNIWVNSDRLIGGKLQRFLTQLSYSRTELLNLLQHNDANHLPYELKMQHPSDLNQVSADNEIVYCLNSRFGDCDYSHGDHPGYGGPWADIEHLILPIKGELILDGYITRLLFKEDVVQDGLNVTATDFGVWNWANPVYELGSLRENAKAFLAPFFTLSYQSAPGSEQIQTKIAWDIPLQHGAFLNRNTYYRDGETYWLMNFAFEHNLLGSPEQAKQLGYAEHEYQRQTQASFIALTGLNEAKQGAFKLTPLRVTFP</sequence>
<dbReference type="EMBL" id="CP045429">
    <property type="protein sequence ID" value="QPB84378.1"/>
    <property type="molecule type" value="Genomic_DNA"/>
</dbReference>
<proteinExistence type="predicted"/>
<dbReference type="AlphaFoldDB" id="A0A5S3UUZ4"/>
<accession>A0A5S3UUZ4</accession>
<evidence type="ECO:0000313" key="1">
    <source>
        <dbReference type="EMBL" id="QPB84378.1"/>
    </source>
</evidence>
<organism evidence="1 2">
    <name type="scientific">Pseudoalteromonas rubra</name>
    <dbReference type="NCBI Taxonomy" id="43658"/>
    <lineage>
        <taxon>Bacteria</taxon>
        <taxon>Pseudomonadati</taxon>
        <taxon>Pseudomonadota</taxon>
        <taxon>Gammaproteobacteria</taxon>
        <taxon>Alteromonadales</taxon>
        <taxon>Pseudoalteromonadaceae</taxon>
        <taxon>Pseudoalteromonas</taxon>
    </lineage>
</organism>
<dbReference type="Proteomes" id="UP000305729">
    <property type="component" value="Chromosome 1"/>
</dbReference>
<gene>
    <name evidence="1" type="ORF">CWC22_015845</name>
</gene>